<dbReference type="InterPro" id="IPR027417">
    <property type="entry name" value="P-loop_NTPase"/>
</dbReference>
<evidence type="ECO:0000256" key="5">
    <source>
        <dbReference type="ARBA" id="ARBA00022821"/>
    </source>
</evidence>
<dbReference type="PANTHER" id="PTHR33463:SF198">
    <property type="entry name" value="RPP4C3"/>
    <property type="match status" value="1"/>
</dbReference>
<dbReference type="InterPro" id="IPR003591">
    <property type="entry name" value="Leu-rich_rpt_typical-subtyp"/>
</dbReference>
<dbReference type="RefSeq" id="XP_048326694.1">
    <property type="nucleotide sequence ID" value="XM_048470737.2"/>
</dbReference>
<dbReference type="SUPFAM" id="SSF52047">
    <property type="entry name" value="RNI-like"/>
    <property type="match status" value="2"/>
</dbReference>
<dbReference type="InterPro" id="IPR032675">
    <property type="entry name" value="LRR_dom_sf"/>
</dbReference>
<keyword evidence="2" id="KW-0433">Leucine-rich repeat</keyword>
<dbReference type="SMART" id="SM00382">
    <property type="entry name" value="AAA"/>
    <property type="match status" value="1"/>
</dbReference>
<feature type="domain" description="AAA+ ATPase" evidence="7">
    <location>
        <begin position="177"/>
        <end position="314"/>
    </location>
</feature>
<comment type="similarity">
    <text evidence="1">Belongs to the disease resistance NB-LRR family.</text>
</comment>
<gene>
    <name evidence="9" type="primary">LOC107413428</name>
</gene>
<keyword evidence="3" id="KW-0677">Repeat</keyword>
<evidence type="ECO:0000256" key="4">
    <source>
        <dbReference type="ARBA" id="ARBA00022741"/>
    </source>
</evidence>
<name>A0ABM3IEL6_ZIZJJ</name>
<reference evidence="9" key="1">
    <citation type="submission" date="2025-08" db="UniProtKB">
        <authorList>
            <consortium name="RefSeq"/>
        </authorList>
    </citation>
    <scope>IDENTIFICATION</scope>
    <source>
        <tissue evidence="9">Seedling</tissue>
    </source>
</reference>
<dbReference type="InterPro" id="IPR036388">
    <property type="entry name" value="WH-like_DNA-bd_sf"/>
</dbReference>
<evidence type="ECO:0000313" key="9">
    <source>
        <dbReference type="RefSeq" id="XP_048326694.1"/>
    </source>
</evidence>
<dbReference type="InterPro" id="IPR050905">
    <property type="entry name" value="Plant_NBS-LRR"/>
</dbReference>
<dbReference type="SUPFAM" id="SSF52058">
    <property type="entry name" value="L domain-like"/>
    <property type="match status" value="1"/>
</dbReference>
<dbReference type="InterPro" id="IPR055414">
    <property type="entry name" value="LRR_R13L4/SHOC2-like"/>
</dbReference>
<protein>
    <submittedName>
        <fullName evidence="9">Probable disease resistance protein At4g27220</fullName>
    </submittedName>
</protein>
<dbReference type="PANTHER" id="PTHR33463">
    <property type="entry name" value="NB-ARC DOMAIN-CONTAINING PROTEIN-RELATED"/>
    <property type="match status" value="1"/>
</dbReference>
<dbReference type="Gene3D" id="3.40.50.300">
    <property type="entry name" value="P-loop containing nucleotide triphosphate hydrolases"/>
    <property type="match status" value="1"/>
</dbReference>
<proteinExistence type="inferred from homology"/>
<dbReference type="Pfam" id="PF23247">
    <property type="entry name" value="LRR_RPS2"/>
    <property type="match status" value="4"/>
</dbReference>
<evidence type="ECO:0000259" key="7">
    <source>
        <dbReference type="SMART" id="SM00382"/>
    </source>
</evidence>
<evidence type="ECO:0000313" key="8">
    <source>
        <dbReference type="Proteomes" id="UP001652623"/>
    </source>
</evidence>
<dbReference type="Pfam" id="PF23598">
    <property type="entry name" value="LRR_14"/>
    <property type="match status" value="1"/>
</dbReference>
<evidence type="ECO:0000256" key="1">
    <source>
        <dbReference type="ARBA" id="ARBA00008894"/>
    </source>
</evidence>
<keyword evidence="6" id="KW-0067">ATP-binding</keyword>
<accession>A0ABM3IEL6</accession>
<dbReference type="InterPro" id="IPR002182">
    <property type="entry name" value="NB-ARC"/>
</dbReference>
<dbReference type="Pfam" id="PF00931">
    <property type="entry name" value="NB-ARC"/>
    <property type="match status" value="1"/>
</dbReference>
<evidence type="ECO:0000256" key="6">
    <source>
        <dbReference type="ARBA" id="ARBA00022840"/>
    </source>
</evidence>
<keyword evidence="4" id="KW-0547">Nucleotide-binding</keyword>
<dbReference type="SUPFAM" id="SSF52540">
    <property type="entry name" value="P-loop containing nucleoside triphosphate hydrolases"/>
    <property type="match status" value="1"/>
</dbReference>
<dbReference type="InterPro" id="IPR042197">
    <property type="entry name" value="Apaf_helical"/>
</dbReference>
<dbReference type="GeneID" id="107413428"/>
<evidence type="ECO:0000256" key="3">
    <source>
        <dbReference type="ARBA" id="ARBA00022737"/>
    </source>
</evidence>
<organism evidence="8 9">
    <name type="scientific">Ziziphus jujuba</name>
    <name type="common">Chinese jujube</name>
    <name type="synonym">Ziziphus sativa</name>
    <dbReference type="NCBI Taxonomy" id="326968"/>
    <lineage>
        <taxon>Eukaryota</taxon>
        <taxon>Viridiplantae</taxon>
        <taxon>Streptophyta</taxon>
        <taxon>Embryophyta</taxon>
        <taxon>Tracheophyta</taxon>
        <taxon>Spermatophyta</taxon>
        <taxon>Magnoliopsida</taxon>
        <taxon>eudicotyledons</taxon>
        <taxon>Gunneridae</taxon>
        <taxon>Pentapetalae</taxon>
        <taxon>rosids</taxon>
        <taxon>fabids</taxon>
        <taxon>Rosales</taxon>
        <taxon>Rhamnaceae</taxon>
        <taxon>Paliureae</taxon>
        <taxon>Ziziphus</taxon>
    </lineage>
</organism>
<dbReference type="InterPro" id="IPR003593">
    <property type="entry name" value="AAA+_ATPase"/>
</dbReference>
<dbReference type="Gene3D" id="3.80.10.10">
    <property type="entry name" value="Ribonuclease Inhibitor"/>
    <property type="match status" value="4"/>
</dbReference>
<dbReference type="Gene3D" id="1.10.8.430">
    <property type="entry name" value="Helical domain of apoptotic protease-activating factors"/>
    <property type="match status" value="1"/>
</dbReference>
<keyword evidence="5" id="KW-0611">Plant defense</keyword>
<dbReference type="PRINTS" id="PR00364">
    <property type="entry name" value="DISEASERSIST"/>
</dbReference>
<dbReference type="Gene3D" id="1.10.10.10">
    <property type="entry name" value="Winged helix-like DNA-binding domain superfamily/Winged helix DNA-binding domain"/>
    <property type="match status" value="1"/>
</dbReference>
<dbReference type="InterPro" id="IPR057135">
    <property type="entry name" value="At4g27190-like_LRR"/>
</dbReference>
<keyword evidence="8" id="KW-1185">Reference proteome</keyword>
<dbReference type="Proteomes" id="UP001652623">
    <property type="component" value="Chromosome 8"/>
</dbReference>
<sequence>MTSTAAIGIAAIAKIITGYTVVPICHQLGYLFQHKRNVGNLTTTIQDLNLVEKRIQELVACATRNGDEIHEDTKEWLKKVDEITKQAETFLEDEIHAKIGCCSVRGLLFLNLVPRYRLSKKANKMSISAVTIKEEAKSDNISYRPHLRSDFTNRSYIEFESRKEIVTEIMAALEDGNVRMIGVHGLPGIGKTTLVKEISARTLDKKLFSDSVLVTVSNIPDVEQIQKAIAERLDLKLDKETIPERALLLQNRLKLEKKFLVILDDVWNELKLEDVGIVFRGDEKGCKILLTSRFERVLSTKMGADKIFQVGLLEEAEALNWFNHLVAKSVEKESEFLHLGTKIVNECACLPIAIETIAGTLKDRELPFWRTAWRQLQRSNLAAIDDDMDKKVHYPIELCYNYLGDEERLLLLLCGLHEEDESISIENLMRYGVGKGMFKDVDTLQSARDTVESLVFKIKDRSLLLDGNYHRTVKLHDVIRDVVISIARKSCMHSFTNAAEVNRLERKALEDSKAISLPNGYVPQLLHGGLEYKQLELIWMWRNKPSQVPDNFFEKTKKLRVLHLSYYLHLEKLPLSLSSLGDLRTLRLHGHHLEDIALIGELKNLEILDLSSSDIKELPAGIRQLTRLRMMDLHDCTQLEFIQPNVLSNLTSLEELYVERSFKKWDELQGVNGDKRNVSLNELKHLDKLTTLHLEIVDVKVLPKDLFSGKTLEQYKIAIGCELTSQLIENSSRCLELSLYENRPFQEHGLEMLLESTQILALNGIGFIGVDNIVYELDKAGFPELKLFQLKNNRMVHCLINSMEQNHPCSVFGSLEILHLSNLKNLEKICDGELTKESFKRLRIIEVQNCDRLQNLLPFSISKLEEIEIRNCNMMEEIIVSHEEGDNSKEVIGNFPKLCFLRLIKVPRLKSFCSKLNTANTSEKGKQPVDVDPVMTLFSGKLVFVPILKELELSNCNDLTRIWDHQILPSCSSSFLNLRKLLVKDCGSLEYLFSSAMATSFVQLRFLEIRGCGAMKEILRNSEKMDKMSFPKLDFLQIYGLRHLEAFSSEIYIDFPVLTTLSIRYCPEFTTFVSKSEVEKLPCLFNEQVAFPSLQSVTIRGMNKSKIIANNADVFGNLEEVEVRNCNNLMKIFTSSMQRSLRSLRRLDISSCEMVEEVFEIQTSSVEEITQDTVPSQLISLSLSRLRKLEYVWGKDPRGTLTFTHLEDVAVFDCPSLKSIFPLSIAKGLLKLRNLHLSHCGIQQIVEAVGTNAPVPPEFVFPQLQEMNLTHLENLVCFYPGLHTSSWPSLTSLIVEKCDKVKVLASELSSFQENHVLHYHDSSPIQQPLIFTKFDPFPNLEKLELSKCNLEKIWDGELQPNSRSFRKLTSLHVECCGFLKYLFSSAEAANFEQLCALEIKDCMMMEEIMSKNEKVDEVQFNKLSRLNLKNLPNLISFSSEVFVEFPLLTEISINNEDCPKFKTFVSKLEGKD</sequence>
<dbReference type="SMART" id="SM00369">
    <property type="entry name" value="LRR_TYP"/>
    <property type="match status" value="4"/>
</dbReference>
<evidence type="ECO:0000256" key="2">
    <source>
        <dbReference type="ARBA" id="ARBA00022614"/>
    </source>
</evidence>